<reference evidence="6" key="1">
    <citation type="submission" date="2015-07" db="EMBL/GenBank/DDBJ databases">
        <title>Draft genome sequence of Streptomyces sp. CMAA 1322, a bacterium isolated from Caatinga biome, from dry forest semiarid of Brazil.</title>
        <authorList>
            <person name="Santos S.N."/>
            <person name="Gacesa R."/>
            <person name="Taketani R.G."/>
            <person name="Long P.F."/>
            <person name="Melo I.S."/>
        </authorList>
    </citation>
    <scope>NUCLEOTIDE SEQUENCE [LARGE SCALE GENOMIC DNA]</scope>
    <source>
        <strain evidence="6">CMAA 1322</strain>
    </source>
</reference>
<feature type="compositionally biased region" description="Basic and acidic residues" evidence="1">
    <location>
        <begin position="363"/>
        <end position="385"/>
    </location>
</feature>
<dbReference type="InterPro" id="IPR013325">
    <property type="entry name" value="RNA_pol_sigma_r2"/>
</dbReference>
<feature type="domain" description="RNA polymerase sigma-70 region 2" evidence="4">
    <location>
        <begin position="24"/>
        <end position="88"/>
    </location>
</feature>
<dbReference type="PATRIC" id="fig|1678637.3.peg.6359"/>
<evidence type="ECO:0000259" key="4">
    <source>
        <dbReference type="Pfam" id="PF04542"/>
    </source>
</evidence>
<feature type="compositionally biased region" description="Low complexity" evidence="1">
    <location>
        <begin position="400"/>
        <end position="426"/>
    </location>
</feature>
<dbReference type="InterPro" id="IPR014044">
    <property type="entry name" value="CAP_dom"/>
</dbReference>
<sequence>MRTEIDAARIEAARAGDTAAQDELVAACLPLVYNIVGRALGGHADVDDVVQETMLRVVNGLDGLRDPAGFRSWLVAITTNQIRAHWRERLPETPDGARPAEVPDPASDFVAVTIVRLGLEGQRREVAEATRWLDDGEREVLSLWWLEAAGELTRAEVATALGLTPQHTAVRVQRIKERLDTARGVVRALAASPRCPELTALVAPWDGVPSALWRKRVARHARTCAACGGAWSQLVPAEGLLVGLGLVPVTGALLGWWGRGAVLRTESAAATARPAPAPVRTGGRRGARRRPAKGKRVAAGAAVLAVVAGAAVIGGSDLFGDDRAVTEPSTRAASEAGRVMPLGDRTATLSASPGSTPSASPGGEDKGKGKEKGKDKDGDKGERTRTPAAQDTVRAERSRPAPATAGPTPSPARPTARPTVRTAPRPDGAGGSLEQQVADLVNAERAKAGCSPLTTNAQLARAARGHSDDMAARGFFDHTNPDGKGPGDRITAAGYRWTTYGENIAYGQRTPAAVMDSWMHSSGHRANILNCSFEEIGVGVNQAPGGPRWTQVFGAR</sequence>
<keyword evidence="2" id="KW-0812">Transmembrane</keyword>
<proteinExistence type="predicted"/>
<dbReference type="OrthoDB" id="8611574at2"/>
<gene>
    <name evidence="5" type="ORF">AC230_29855</name>
</gene>
<dbReference type="InterPro" id="IPR007627">
    <property type="entry name" value="RNA_pol_sigma70_r2"/>
</dbReference>
<feature type="domain" description="SCP" evidence="3">
    <location>
        <begin position="439"/>
        <end position="553"/>
    </location>
</feature>
<dbReference type="InterPro" id="IPR035940">
    <property type="entry name" value="CAP_sf"/>
</dbReference>
<keyword evidence="2" id="KW-0472">Membrane</keyword>
<dbReference type="Gene3D" id="1.10.1740.10">
    <property type="match status" value="1"/>
</dbReference>
<dbReference type="InterPro" id="IPR013324">
    <property type="entry name" value="RNA_pol_sigma_r3/r4-like"/>
</dbReference>
<keyword evidence="2" id="KW-1133">Transmembrane helix</keyword>
<dbReference type="EMBL" id="LFXA01000018">
    <property type="protein sequence ID" value="KNB49450.1"/>
    <property type="molecule type" value="Genomic_DNA"/>
</dbReference>
<dbReference type="GO" id="GO:0006352">
    <property type="term" value="P:DNA-templated transcription initiation"/>
    <property type="evidence" value="ECO:0007669"/>
    <property type="project" value="InterPro"/>
</dbReference>
<dbReference type="PANTHER" id="PTHR31157:SF1">
    <property type="entry name" value="SCP DOMAIN-CONTAINING PROTEIN"/>
    <property type="match status" value="1"/>
</dbReference>
<feature type="compositionally biased region" description="Basic residues" evidence="1">
    <location>
        <begin position="282"/>
        <end position="295"/>
    </location>
</feature>
<keyword evidence="6" id="KW-1185">Reference proteome</keyword>
<dbReference type="PANTHER" id="PTHR31157">
    <property type="entry name" value="SCP DOMAIN-CONTAINING PROTEIN"/>
    <property type="match status" value="1"/>
</dbReference>
<dbReference type="Pfam" id="PF00188">
    <property type="entry name" value="CAP"/>
    <property type="match status" value="1"/>
</dbReference>
<dbReference type="Proteomes" id="UP000037288">
    <property type="component" value="Unassembled WGS sequence"/>
</dbReference>
<name>A0A0K9X7M4_9ACTN</name>
<comment type="caution">
    <text evidence="5">The sequence shown here is derived from an EMBL/GenBank/DDBJ whole genome shotgun (WGS) entry which is preliminary data.</text>
</comment>
<feature type="transmembrane region" description="Helical" evidence="2">
    <location>
        <begin position="297"/>
        <end position="319"/>
    </location>
</feature>
<dbReference type="Pfam" id="PF04542">
    <property type="entry name" value="Sigma70_r2"/>
    <property type="match status" value="1"/>
</dbReference>
<dbReference type="GO" id="GO:0003700">
    <property type="term" value="F:DNA-binding transcription factor activity"/>
    <property type="evidence" value="ECO:0007669"/>
    <property type="project" value="InterPro"/>
</dbReference>
<evidence type="ECO:0000256" key="2">
    <source>
        <dbReference type="SAM" id="Phobius"/>
    </source>
</evidence>
<dbReference type="InterPro" id="IPR014284">
    <property type="entry name" value="RNA_pol_sigma-70_dom"/>
</dbReference>
<dbReference type="STRING" id="1678637.AC230_29855"/>
<evidence type="ECO:0000313" key="5">
    <source>
        <dbReference type="EMBL" id="KNB49450.1"/>
    </source>
</evidence>
<accession>A0A0K9X7M4</accession>
<feature type="region of interest" description="Disordered" evidence="1">
    <location>
        <begin position="317"/>
        <end position="432"/>
    </location>
</feature>
<feature type="compositionally biased region" description="Low complexity" evidence="1">
    <location>
        <begin position="346"/>
        <end position="362"/>
    </location>
</feature>
<feature type="region of interest" description="Disordered" evidence="1">
    <location>
        <begin position="267"/>
        <end position="295"/>
    </location>
</feature>
<dbReference type="AlphaFoldDB" id="A0A0K9X7M4"/>
<protein>
    <submittedName>
        <fullName evidence="5">RNA polymerase</fullName>
    </submittedName>
</protein>
<dbReference type="NCBIfam" id="TIGR02937">
    <property type="entry name" value="sigma70-ECF"/>
    <property type="match status" value="1"/>
</dbReference>
<dbReference type="SUPFAM" id="SSF88659">
    <property type="entry name" value="Sigma3 and sigma4 domains of RNA polymerase sigma factors"/>
    <property type="match status" value="1"/>
</dbReference>
<dbReference type="SUPFAM" id="SSF55797">
    <property type="entry name" value="PR-1-like"/>
    <property type="match status" value="1"/>
</dbReference>
<organism evidence="5 6">
    <name type="scientific">Streptomyces caatingaensis</name>
    <dbReference type="NCBI Taxonomy" id="1678637"/>
    <lineage>
        <taxon>Bacteria</taxon>
        <taxon>Bacillati</taxon>
        <taxon>Actinomycetota</taxon>
        <taxon>Actinomycetes</taxon>
        <taxon>Kitasatosporales</taxon>
        <taxon>Streptomycetaceae</taxon>
        <taxon>Streptomyces</taxon>
    </lineage>
</organism>
<evidence type="ECO:0000313" key="6">
    <source>
        <dbReference type="Proteomes" id="UP000037288"/>
    </source>
</evidence>
<evidence type="ECO:0000259" key="3">
    <source>
        <dbReference type="Pfam" id="PF00188"/>
    </source>
</evidence>
<dbReference type="CDD" id="cd05379">
    <property type="entry name" value="CAP_bacterial"/>
    <property type="match status" value="1"/>
</dbReference>
<dbReference type="RefSeq" id="WP_049719402.1">
    <property type="nucleotide sequence ID" value="NZ_LFXA01000018.1"/>
</dbReference>
<feature type="compositionally biased region" description="Low complexity" evidence="1">
    <location>
        <begin position="268"/>
        <end position="281"/>
    </location>
</feature>
<dbReference type="SUPFAM" id="SSF88946">
    <property type="entry name" value="Sigma2 domain of RNA polymerase sigma factors"/>
    <property type="match status" value="1"/>
</dbReference>
<evidence type="ECO:0000256" key="1">
    <source>
        <dbReference type="SAM" id="MobiDB-lite"/>
    </source>
</evidence>
<dbReference type="Gene3D" id="3.40.33.10">
    <property type="entry name" value="CAP"/>
    <property type="match status" value="1"/>
</dbReference>